<dbReference type="Proteomes" id="UP000595895">
    <property type="component" value="Chromosome"/>
</dbReference>
<dbReference type="PANTHER" id="PTHR13947">
    <property type="entry name" value="GNAT FAMILY N-ACETYLTRANSFERASE"/>
    <property type="match status" value="1"/>
</dbReference>
<dbReference type="SUPFAM" id="SSF55729">
    <property type="entry name" value="Acyl-CoA N-acyltransferases (Nat)"/>
    <property type="match status" value="1"/>
</dbReference>
<dbReference type="RefSeq" id="WP_200277442.1">
    <property type="nucleotide sequence ID" value="NZ_CP066802.1"/>
</dbReference>
<dbReference type="InterPro" id="IPR050769">
    <property type="entry name" value="NAT_camello-type"/>
</dbReference>
<name>A0A7T7S268_9ACTO</name>
<dbReference type="PANTHER" id="PTHR13947:SF37">
    <property type="entry name" value="LD18367P"/>
    <property type="match status" value="1"/>
</dbReference>
<evidence type="ECO:0000256" key="1">
    <source>
        <dbReference type="ARBA" id="ARBA00022679"/>
    </source>
</evidence>
<dbReference type="EMBL" id="CP066802">
    <property type="protein sequence ID" value="QQM68023.1"/>
    <property type="molecule type" value="Genomic_DNA"/>
</dbReference>
<evidence type="ECO:0000313" key="4">
    <source>
        <dbReference type="Proteomes" id="UP000595895"/>
    </source>
</evidence>
<dbReference type="AlphaFoldDB" id="A0A7T7S268"/>
<keyword evidence="4" id="KW-1185">Reference proteome</keyword>
<feature type="domain" description="N-acetyltransferase" evidence="2">
    <location>
        <begin position="14"/>
        <end position="191"/>
    </location>
</feature>
<proteinExistence type="predicted"/>
<organism evidence="3 4">
    <name type="scientific">Actinomyces weissii</name>
    <dbReference type="NCBI Taxonomy" id="675090"/>
    <lineage>
        <taxon>Bacteria</taxon>
        <taxon>Bacillati</taxon>
        <taxon>Actinomycetota</taxon>
        <taxon>Actinomycetes</taxon>
        <taxon>Actinomycetales</taxon>
        <taxon>Actinomycetaceae</taxon>
        <taxon>Actinomyces</taxon>
    </lineage>
</organism>
<protein>
    <submittedName>
        <fullName evidence="3">GNAT family N-acetyltransferase</fullName>
    </submittedName>
</protein>
<dbReference type="InterPro" id="IPR000182">
    <property type="entry name" value="GNAT_dom"/>
</dbReference>
<dbReference type="Pfam" id="PF00583">
    <property type="entry name" value="Acetyltransf_1"/>
    <property type="match status" value="1"/>
</dbReference>
<evidence type="ECO:0000313" key="3">
    <source>
        <dbReference type="EMBL" id="QQM68023.1"/>
    </source>
</evidence>
<evidence type="ECO:0000259" key="2">
    <source>
        <dbReference type="PROSITE" id="PS51186"/>
    </source>
</evidence>
<dbReference type="PROSITE" id="PS51186">
    <property type="entry name" value="GNAT"/>
    <property type="match status" value="1"/>
</dbReference>
<dbReference type="InterPro" id="IPR016181">
    <property type="entry name" value="Acyl_CoA_acyltransferase"/>
</dbReference>
<dbReference type="KEGG" id="awe:JG540_04025"/>
<keyword evidence="1 3" id="KW-0808">Transferase</keyword>
<dbReference type="Gene3D" id="3.40.630.30">
    <property type="match status" value="1"/>
</dbReference>
<reference evidence="3 4" key="1">
    <citation type="submission" date="2020-12" db="EMBL/GenBank/DDBJ databases">
        <authorList>
            <person name="Zhou J."/>
        </authorList>
    </citation>
    <scope>NUCLEOTIDE SEQUENCE [LARGE SCALE GENOMIC DNA]</scope>
    <source>
        <strain evidence="3 4">CCUG 61299</strain>
    </source>
</reference>
<gene>
    <name evidence="3" type="ORF">JG540_04025</name>
</gene>
<dbReference type="CDD" id="cd04301">
    <property type="entry name" value="NAT_SF"/>
    <property type="match status" value="1"/>
</dbReference>
<sequence length="193" mass="19752">MSDLSGNLAPAVPGFVRRARSADLEDMGRVHAQSMLASLQAGLGGALPLEVRQAVSATELSRGWTTAVASPPSPKHHVLVATQAEKVVGLAALAPSWQVDATGEALPDGDKAAEVTAMGVLPAHQRQGHGSRLLAACADHARADGAKVLVVWAVRGDESWSRTLTAAGLAPTGAHRLLPVGAGVTEECWAAAL</sequence>
<accession>A0A7T7S268</accession>
<dbReference type="GO" id="GO:0008080">
    <property type="term" value="F:N-acetyltransferase activity"/>
    <property type="evidence" value="ECO:0007669"/>
    <property type="project" value="InterPro"/>
</dbReference>